<evidence type="ECO:0000256" key="5">
    <source>
        <dbReference type="ARBA" id="ARBA00022755"/>
    </source>
</evidence>
<dbReference type="EC" id="1.5.1.5" evidence="12"/>
<dbReference type="GO" id="GO:0004477">
    <property type="term" value="F:methenyltetrahydrofolate cyclohydrolase activity"/>
    <property type="evidence" value="ECO:0007669"/>
    <property type="project" value="UniProtKB-UniRule"/>
</dbReference>
<dbReference type="GO" id="GO:0000105">
    <property type="term" value="P:L-histidine biosynthetic process"/>
    <property type="evidence" value="ECO:0007669"/>
    <property type="project" value="UniProtKB-KW"/>
</dbReference>
<dbReference type="Pfam" id="PF02882">
    <property type="entry name" value="THF_DHG_CYH_C"/>
    <property type="match status" value="1"/>
</dbReference>
<dbReference type="InterPro" id="IPR036291">
    <property type="entry name" value="NAD(P)-bd_dom_sf"/>
</dbReference>
<dbReference type="NCBIfam" id="NF010783">
    <property type="entry name" value="PRK14186.1"/>
    <property type="match status" value="1"/>
</dbReference>
<dbReference type="InterPro" id="IPR020630">
    <property type="entry name" value="THF_DH/CycHdrlase_cat_dom"/>
</dbReference>
<evidence type="ECO:0000256" key="1">
    <source>
        <dbReference type="ARBA" id="ARBA00004777"/>
    </source>
</evidence>
<evidence type="ECO:0000256" key="7">
    <source>
        <dbReference type="ARBA" id="ARBA00022857"/>
    </source>
</evidence>
<dbReference type="InterPro" id="IPR020631">
    <property type="entry name" value="THF_DH/CycHdrlase_NAD-bd_dom"/>
</dbReference>
<evidence type="ECO:0000313" key="15">
    <source>
        <dbReference type="EMBL" id="CRX38072.1"/>
    </source>
</evidence>
<dbReference type="Gene3D" id="3.40.50.720">
    <property type="entry name" value="NAD(P)-binding Rossmann-like Domain"/>
    <property type="match status" value="1"/>
</dbReference>
<dbReference type="SUPFAM" id="SSF51735">
    <property type="entry name" value="NAD(P)-binding Rossmann-fold domains"/>
    <property type="match status" value="1"/>
</dbReference>
<evidence type="ECO:0000256" key="2">
    <source>
        <dbReference type="ARBA" id="ARBA00011738"/>
    </source>
</evidence>
<keyword evidence="9 12" id="KW-0368">Histidine biosynthesis</keyword>
<reference evidence="16" key="1">
    <citation type="submission" date="2015-06" db="EMBL/GenBank/DDBJ databases">
        <authorList>
            <person name="Bertelli C."/>
        </authorList>
    </citation>
    <scope>NUCLEOTIDE SEQUENCE [LARGE SCALE GENOMIC DNA]</scope>
    <source>
        <strain evidence="16">CRIB-30</strain>
    </source>
</reference>
<protein>
    <recommendedName>
        <fullName evidence="12">Bifunctional protein FolD</fullName>
    </recommendedName>
    <domain>
        <recommendedName>
            <fullName evidence="12">Methylenetetrahydrofolate dehydrogenase</fullName>
            <ecNumber evidence="12">1.5.1.5</ecNumber>
        </recommendedName>
    </domain>
    <domain>
        <recommendedName>
            <fullName evidence="12">Methenyltetrahydrofolate cyclohydrolase</fullName>
            <ecNumber evidence="12">3.5.4.9</ecNumber>
        </recommendedName>
    </domain>
</protein>
<evidence type="ECO:0000259" key="14">
    <source>
        <dbReference type="Pfam" id="PF02882"/>
    </source>
</evidence>
<dbReference type="PROSITE" id="PS00767">
    <property type="entry name" value="THF_DHG_CYH_2"/>
    <property type="match status" value="1"/>
</dbReference>
<comment type="caution">
    <text evidence="12">Lacks conserved residue(s) required for the propagation of feature annotation.</text>
</comment>
<dbReference type="Gene3D" id="3.40.50.10860">
    <property type="entry name" value="Leucine Dehydrogenase, chain A, domain 1"/>
    <property type="match status" value="1"/>
</dbReference>
<dbReference type="Proteomes" id="UP000220251">
    <property type="component" value="Unassembled WGS sequence"/>
</dbReference>
<evidence type="ECO:0000256" key="3">
    <source>
        <dbReference type="ARBA" id="ARBA00022563"/>
    </source>
</evidence>
<dbReference type="Pfam" id="PF00763">
    <property type="entry name" value="THF_DHG_CYH"/>
    <property type="match status" value="1"/>
</dbReference>
<name>A0A0H5DP15_9BACT</name>
<accession>A0A0H5DP15</accession>
<gene>
    <name evidence="12 15" type="primary">folD</name>
    <name evidence="15" type="ORF">ELAC_0720</name>
</gene>
<dbReference type="CDD" id="cd01080">
    <property type="entry name" value="NAD_bind_m-THF_DH_Cyclohyd"/>
    <property type="match status" value="1"/>
</dbReference>
<dbReference type="GO" id="GO:0035999">
    <property type="term" value="P:tetrahydrofolate interconversion"/>
    <property type="evidence" value="ECO:0007669"/>
    <property type="project" value="UniProtKB-UniRule"/>
</dbReference>
<feature type="binding site" evidence="12">
    <location>
        <begin position="170"/>
        <end position="172"/>
    </location>
    <ligand>
        <name>NADP(+)</name>
        <dbReference type="ChEBI" id="CHEBI:58349"/>
    </ligand>
</feature>
<comment type="catalytic activity">
    <reaction evidence="12">
        <text>(6R)-5,10-methenyltetrahydrofolate + H2O = (6R)-10-formyltetrahydrofolate + H(+)</text>
        <dbReference type="Rhea" id="RHEA:23700"/>
        <dbReference type="ChEBI" id="CHEBI:15377"/>
        <dbReference type="ChEBI" id="CHEBI:15378"/>
        <dbReference type="ChEBI" id="CHEBI:57455"/>
        <dbReference type="ChEBI" id="CHEBI:195366"/>
        <dbReference type="EC" id="3.5.4.9"/>
    </reaction>
</comment>
<evidence type="ECO:0000256" key="4">
    <source>
        <dbReference type="ARBA" id="ARBA00022605"/>
    </source>
</evidence>
<dbReference type="GO" id="GO:0004488">
    <property type="term" value="F:methylenetetrahydrofolate dehydrogenase (NADP+) activity"/>
    <property type="evidence" value="ECO:0007669"/>
    <property type="project" value="UniProtKB-UniRule"/>
</dbReference>
<comment type="catalytic activity">
    <reaction evidence="12">
        <text>(6R)-5,10-methylene-5,6,7,8-tetrahydrofolate + NADP(+) = (6R)-5,10-methenyltetrahydrofolate + NADPH</text>
        <dbReference type="Rhea" id="RHEA:22812"/>
        <dbReference type="ChEBI" id="CHEBI:15636"/>
        <dbReference type="ChEBI" id="CHEBI:57455"/>
        <dbReference type="ChEBI" id="CHEBI:57783"/>
        <dbReference type="ChEBI" id="CHEBI:58349"/>
        <dbReference type="EC" id="1.5.1.5"/>
    </reaction>
</comment>
<keyword evidence="7 12" id="KW-0521">NADP</keyword>
<dbReference type="EMBL" id="CWGJ01000011">
    <property type="protein sequence ID" value="CRX38072.1"/>
    <property type="molecule type" value="Genomic_DNA"/>
</dbReference>
<proteinExistence type="inferred from homology"/>
<dbReference type="AlphaFoldDB" id="A0A0H5DP15"/>
<evidence type="ECO:0000256" key="12">
    <source>
        <dbReference type="HAMAP-Rule" id="MF_01576"/>
    </source>
</evidence>
<comment type="pathway">
    <text evidence="1 12">One-carbon metabolism; tetrahydrofolate interconversion.</text>
</comment>
<feature type="domain" description="Tetrahydrofolate dehydrogenase/cyclohydrolase catalytic" evidence="13">
    <location>
        <begin position="12"/>
        <end position="124"/>
    </location>
</feature>
<keyword evidence="11 12" id="KW-0511">Multifunctional enzyme</keyword>
<dbReference type="PANTHER" id="PTHR48099">
    <property type="entry name" value="C-1-TETRAHYDROFOLATE SYNTHASE, CYTOPLASMIC-RELATED"/>
    <property type="match status" value="1"/>
</dbReference>
<comment type="similarity">
    <text evidence="12">Belongs to the tetrahydrofolate dehydrogenase/cyclohydrolase family.</text>
</comment>
<dbReference type="SUPFAM" id="SSF53223">
    <property type="entry name" value="Aminoacid dehydrogenase-like, N-terminal domain"/>
    <property type="match status" value="1"/>
</dbReference>
<evidence type="ECO:0000256" key="9">
    <source>
        <dbReference type="ARBA" id="ARBA00023102"/>
    </source>
</evidence>
<organism evidence="15 16">
    <name type="scientific">Estrella lausannensis</name>
    <dbReference type="NCBI Taxonomy" id="483423"/>
    <lineage>
        <taxon>Bacteria</taxon>
        <taxon>Pseudomonadati</taxon>
        <taxon>Chlamydiota</taxon>
        <taxon>Chlamydiia</taxon>
        <taxon>Parachlamydiales</taxon>
        <taxon>Candidatus Criblamydiaceae</taxon>
        <taxon>Estrella</taxon>
    </lineage>
</organism>
<keyword evidence="3 12" id="KW-0554">One-carbon metabolism</keyword>
<dbReference type="EC" id="3.5.4.9" evidence="12"/>
<dbReference type="RefSeq" id="WP_239414347.1">
    <property type="nucleotide sequence ID" value="NZ_CWGJ01000011.1"/>
</dbReference>
<evidence type="ECO:0000256" key="8">
    <source>
        <dbReference type="ARBA" id="ARBA00023002"/>
    </source>
</evidence>
<dbReference type="HAMAP" id="MF_01576">
    <property type="entry name" value="THF_DHG_CYH"/>
    <property type="match status" value="1"/>
</dbReference>
<comment type="subunit">
    <text evidence="2 12">Homodimer.</text>
</comment>
<feature type="binding site" evidence="12">
    <location>
        <position position="240"/>
    </location>
    <ligand>
        <name>NADP(+)</name>
        <dbReference type="ChEBI" id="CHEBI:58349"/>
    </ligand>
</feature>
<keyword evidence="6 12" id="KW-0378">Hydrolase</keyword>
<evidence type="ECO:0000256" key="10">
    <source>
        <dbReference type="ARBA" id="ARBA00023167"/>
    </source>
</evidence>
<keyword evidence="10 12" id="KW-0486">Methionine biosynthesis</keyword>
<dbReference type="UniPathway" id="UPA00193"/>
<evidence type="ECO:0000259" key="13">
    <source>
        <dbReference type="Pfam" id="PF00763"/>
    </source>
</evidence>
<evidence type="ECO:0000256" key="6">
    <source>
        <dbReference type="ARBA" id="ARBA00022801"/>
    </source>
</evidence>
<evidence type="ECO:0000313" key="16">
    <source>
        <dbReference type="Proteomes" id="UP000220251"/>
    </source>
</evidence>
<dbReference type="FunFam" id="3.40.50.10860:FF:000005">
    <property type="entry name" value="C-1-tetrahydrofolate synthase, cytoplasmic, putative"/>
    <property type="match status" value="1"/>
</dbReference>
<dbReference type="GO" id="GO:0009086">
    <property type="term" value="P:methionine biosynthetic process"/>
    <property type="evidence" value="ECO:0007669"/>
    <property type="project" value="UniProtKB-KW"/>
</dbReference>
<dbReference type="InterPro" id="IPR046346">
    <property type="entry name" value="Aminoacid_DH-like_N_sf"/>
</dbReference>
<dbReference type="FunFam" id="3.40.50.720:FF:000006">
    <property type="entry name" value="Bifunctional protein FolD"/>
    <property type="match status" value="1"/>
</dbReference>
<keyword evidence="8 12" id="KW-0560">Oxidoreductase</keyword>
<comment type="function">
    <text evidence="12">Catalyzes the oxidation of 5,10-methylenetetrahydrofolate to 5,10-methenyltetrahydrofolate and then the hydrolysis of 5,10-methenyltetrahydrofolate to 10-formyltetrahydrofolate.</text>
</comment>
<dbReference type="GO" id="GO:0006164">
    <property type="term" value="P:purine nucleotide biosynthetic process"/>
    <property type="evidence" value="ECO:0007669"/>
    <property type="project" value="UniProtKB-KW"/>
</dbReference>
<evidence type="ECO:0000256" key="11">
    <source>
        <dbReference type="ARBA" id="ARBA00023268"/>
    </source>
</evidence>
<keyword evidence="16" id="KW-1185">Reference proteome</keyword>
<dbReference type="GO" id="GO:0005829">
    <property type="term" value="C:cytosol"/>
    <property type="evidence" value="ECO:0007669"/>
    <property type="project" value="TreeGrafter"/>
</dbReference>
<dbReference type="PANTHER" id="PTHR48099:SF5">
    <property type="entry name" value="C-1-TETRAHYDROFOLATE SYNTHASE, CYTOPLASMIC"/>
    <property type="match status" value="1"/>
</dbReference>
<dbReference type="PRINTS" id="PR00085">
    <property type="entry name" value="THFDHDRGNASE"/>
</dbReference>
<sequence length="300" mass="32354">MTSYSAMHNKILDGQRVADAVLSSIKKEIESLRQRKPCLAVVLVGDDPASAIYVKRKTKACLETGFESIQKIFPATVSEEELTEYLLSLNASSNVDGILVQLPLPAHLNQRKITSLISPDKDVDGFHPVNLGKLVTEDSSGYVPCTPLGVKELLEASSVDLAGKHAVIVGRSTIVGKPLSLLLLQKQKGMNATVTCVHSYTHDLPLIVKQADLVVAAIGRAEFIRGEWIKEGAVVIDVGINRVEDASAKKGYRIVGDVEFEGALQRASLITKVPGGVGPMTIAMLLKNTYKSYKSKGIHV</sequence>
<keyword evidence="4 12" id="KW-0028">Amino-acid biosynthesis</keyword>
<dbReference type="InterPro" id="IPR020867">
    <property type="entry name" value="THF_DH/CycHdrlase_CS"/>
</dbReference>
<keyword evidence="5 12" id="KW-0658">Purine biosynthesis</keyword>
<feature type="domain" description="Tetrahydrofolate dehydrogenase/cyclohydrolase NAD(P)-binding" evidence="14">
    <location>
        <begin position="144"/>
        <end position="295"/>
    </location>
</feature>
<dbReference type="InterPro" id="IPR000672">
    <property type="entry name" value="THF_DH/CycHdrlase"/>
</dbReference>